<dbReference type="PROSITE" id="PS51471">
    <property type="entry name" value="FE2OG_OXY"/>
    <property type="match status" value="1"/>
</dbReference>
<gene>
    <name evidence="10" type="ORF">GWI33_022280</name>
</gene>
<evidence type="ECO:0000256" key="3">
    <source>
        <dbReference type="ARBA" id="ARBA00007879"/>
    </source>
</evidence>
<keyword evidence="7" id="KW-0408">Iron</keyword>
<dbReference type="SUPFAM" id="SSF51197">
    <property type="entry name" value="Clavaminate synthase-like"/>
    <property type="match status" value="1"/>
</dbReference>
<evidence type="ECO:0000313" key="10">
    <source>
        <dbReference type="EMBL" id="KAF7284293.1"/>
    </source>
</evidence>
<evidence type="ECO:0000256" key="6">
    <source>
        <dbReference type="ARBA" id="ARBA00023002"/>
    </source>
</evidence>
<comment type="caution">
    <text evidence="10">The sequence shown here is derived from an EMBL/GenBank/DDBJ whole genome shotgun (WGS) entry which is preliminary data.</text>
</comment>
<protein>
    <recommendedName>
        <fullName evidence="9">Fe2OG dioxygenase domain-containing protein</fullName>
    </recommendedName>
</protein>
<organism evidence="10 11">
    <name type="scientific">Rhynchophorus ferrugineus</name>
    <name type="common">Red palm weevil</name>
    <name type="synonym">Curculio ferrugineus</name>
    <dbReference type="NCBI Taxonomy" id="354439"/>
    <lineage>
        <taxon>Eukaryota</taxon>
        <taxon>Metazoa</taxon>
        <taxon>Ecdysozoa</taxon>
        <taxon>Arthropoda</taxon>
        <taxon>Hexapoda</taxon>
        <taxon>Insecta</taxon>
        <taxon>Pterygota</taxon>
        <taxon>Neoptera</taxon>
        <taxon>Endopterygota</taxon>
        <taxon>Coleoptera</taxon>
        <taxon>Polyphaga</taxon>
        <taxon>Cucujiformia</taxon>
        <taxon>Curculionidae</taxon>
        <taxon>Dryophthorinae</taxon>
        <taxon>Rhynchophorus</taxon>
    </lineage>
</organism>
<keyword evidence="4" id="KW-0479">Metal-binding</keyword>
<keyword evidence="11" id="KW-1185">Reference proteome</keyword>
<dbReference type="PANTHER" id="PTHR46030">
    <property type="entry name" value="ALPHA-KETOGLUTARATE-DEPENDENT DIOXYGENASE ALKB HOMOLOG 6"/>
    <property type="match status" value="1"/>
</dbReference>
<dbReference type="Proteomes" id="UP000625711">
    <property type="component" value="Unassembled WGS sequence"/>
</dbReference>
<comment type="similarity">
    <text evidence="3">Belongs to the alkB family.</text>
</comment>
<proteinExistence type="inferred from homology"/>
<evidence type="ECO:0000256" key="2">
    <source>
        <dbReference type="ARBA" id="ARBA00004123"/>
    </source>
</evidence>
<dbReference type="Pfam" id="PF13532">
    <property type="entry name" value="2OG-FeII_Oxy_2"/>
    <property type="match status" value="1"/>
</dbReference>
<dbReference type="GO" id="GO:0046872">
    <property type="term" value="F:metal ion binding"/>
    <property type="evidence" value="ECO:0007669"/>
    <property type="project" value="UniProtKB-KW"/>
</dbReference>
<feature type="domain" description="Fe2OG dioxygenase" evidence="9">
    <location>
        <begin position="88"/>
        <end position="205"/>
    </location>
</feature>
<dbReference type="InterPro" id="IPR027450">
    <property type="entry name" value="AlkB-like"/>
</dbReference>
<accession>A0A834MHX7</accession>
<keyword evidence="5" id="KW-0223">Dioxygenase</keyword>
<evidence type="ECO:0000256" key="1">
    <source>
        <dbReference type="ARBA" id="ARBA00001954"/>
    </source>
</evidence>
<dbReference type="InterPro" id="IPR037151">
    <property type="entry name" value="AlkB-like_sf"/>
</dbReference>
<dbReference type="GO" id="GO:0051213">
    <property type="term" value="F:dioxygenase activity"/>
    <property type="evidence" value="ECO:0007669"/>
    <property type="project" value="UniProtKB-KW"/>
</dbReference>
<dbReference type="InterPro" id="IPR005123">
    <property type="entry name" value="Oxoglu/Fe-dep_dioxygenase_dom"/>
</dbReference>
<dbReference type="GO" id="GO:0005634">
    <property type="term" value="C:nucleus"/>
    <property type="evidence" value="ECO:0007669"/>
    <property type="project" value="UniProtKB-SubCell"/>
</dbReference>
<evidence type="ECO:0000256" key="8">
    <source>
        <dbReference type="ARBA" id="ARBA00023242"/>
    </source>
</evidence>
<keyword evidence="6" id="KW-0560">Oxidoreductase</keyword>
<dbReference type="PANTHER" id="PTHR46030:SF1">
    <property type="entry name" value="ALPHA-KETOGLUTARATE-DEPENDENT DIOXYGENASE ALKB HOMOLOG 6"/>
    <property type="match status" value="1"/>
</dbReference>
<comment type="cofactor">
    <cofactor evidence="1">
        <name>Fe(2+)</name>
        <dbReference type="ChEBI" id="CHEBI:29033"/>
    </cofactor>
</comment>
<evidence type="ECO:0000256" key="7">
    <source>
        <dbReference type="ARBA" id="ARBA00023004"/>
    </source>
</evidence>
<evidence type="ECO:0000259" key="9">
    <source>
        <dbReference type="PROSITE" id="PS51471"/>
    </source>
</evidence>
<dbReference type="AlphaFoldDB" id="A0A834MHX7"/>
<reference evidence="10" key="1">
    <citation type="submission" date="2020-08" db="EMBL/GenBank/DDBJ databases">
        <title>Genome sequencing and assembly of the red palm weevil Rhynchophorus ferrugineus.</title>
        <authorList>
            <person name="Dias G.B."/>
            <person name="Bergman C.M."/>
            <person name="Manee M."/>
        </authorList>
    </citation>
    <scope>NUCLEOTIDE SEQUENCE</scope>
    <source>
        <strain evidence="10">AA-2017</strain>
        <tissue evidence="10">Whole larva</tissue>
    </source>
</reference>
<evidence type="ECO:0000256" key="4">
    <source>
        <dbReference type="ARBA" id="ARBA00022723"/>
    </source>
</evidence>
<comment type="subcellular location">
    <subcellularLocation>
        <location evidence="2">Nucleus</location>
    </subcellularLocation>
</comment>
<dbReference type="InterPro" id="IPR032862">
    <property type="entry name" value="ALKBH6"/>
</dbReference>
<keyword evidence="8" id="KW-0539">Nucleus</keyword>
<sequence>MILTEYQVVEAPPTVFYIPNFITQSEEQLILNKVYSVPKPKWTYLSHRRLQDYGGVPHIKGMIPEKIPAWLQDFMNRIDDLYIFENCNPNQVLVNEYLPGQGIMPHTDGPLFHPIVTTISCGSHTILEFLENNEKRQKVCRLLLEPRSLVVIKDDMYSKYLHSIQDIKADIVSDCLNLQQCNKKYHTDEAINRETRISLTIRNVPKVLKIKLF</sequence>
<name>A0A834MHX7_RHYFE</name>
<evidence type="ECO:0000313" key="11">
    <source>
        <dbReference type="Proteomes" id="UP000625711"/>
    </source>
</evidence>
<dbReference type="OrthoDB" id="412814at2759"/>
<dbReference type="Gene3D" id="2.60.120.590">
    <property type="entry name" value="Alpha-ketoglutarate-dependent dioxygenase AlkB-like"/>
    <property type="match status" value="1"/>
</dbReference>
<dbReference type="EMBL" id="JAACXV010000079">
    <property type="protein sequence ID" value="KAF7284293.1"/>
    <property type="molecule type" value="Genomic_DNA"/>
</dbReference>
<evidence type="ECO:0000256" key="5">
    <source>
        <dbReference type="ARBA" id="ARBA00022964"/>
    </source>
</evidence>